<dbReference type="EMBL" id="UAUU01000011">
    <property type="protein sequence ID" value="SPZ94873.1"/>
    <property type="molecule type" value="Genomic_DNA"/>
</dbReference>
<organism evidence="1 2">
    <name type="scientific">Sphingobacterium multivorum</name>
    <dbReference type="NCBI Taxonomy" id="28454"/>
    <lineage>
        <taxon>Bacteria</taxon>
        <taxon>Pseudomonadati</taxon>
        <taxon>Bacteroidota</taxon>
        <taxon>Sphingobacteriia</taxon>
        <taxon>Sphingobacteriales</taxon>
        <taxon>Sphingobacteriaceae</taxon>
        <taxon>Sphingobacterium</taxon>
    </lineage>
</organism>
<reference evidence="1 2" key="1">
    <citation type="submission" date="2018-06" db="EMBL/GenBank/DDBJ databases">
        <authorList>
            <consortium name="Pathogen Informatics"/>
            <person name="Doyle S."/>
        </authorList>
    </citation>
    <scope>NUCLEOTIDE SEQUENCE [LARGE SCALE GENOMIC DNA]</scope>
    <source>
        <strain evidence="1 2">NCTC11343</strain>
    </source>
</reference>
<dbReference type="Proteomes" id="UP000251241">
    <property type="component" value="Unassembled WGS sequence"/>
</dbReference>
<sequence length="199" mass="22445">MYLINFNLTDKNNCQRYNEDTMKIKALTLNIGLFLFAATTFAQNKADLKSLLNKNSEFVFPQTVDKIAATLNVKTEFYEDANEEKYAKWITKSGLELYSNYGADKSVNELFFDIPEDKFLIVEGLPFDLAINKTTVKEALSKFSQHHVKKQKLDAGSSFPGGTRLTMKTGTHFTTLLFDSKNLLKFIGLTTSLIDPAAN</sequence>
<gene>
    <name evidence="1" type="ORF">NCTC11343_05611</name>
</gene>
<protein>
    <submittedName>
        <fullName evidence="1">Uncharacterized protein</fullName>
    </submittedName>
</protein>
<evidence type="ECO:0000313" key="1">
    <source>
        <dbReference type="EMBL" id="SPZ94873.1"/>
    </source>
</evidence>
<name>A0A2X2JSX4_SPHMU</name>
<accession>A0A2X2JSX4</accession>
<dbReference type="AlphaFoldDB" id="A0A2X2JSX4"/>
<evidence type="ECO:0000313" key="2">
    <source>
        <dbReference type="Proteomes" id="UP000251241"/>
    </source>
</evidence>
<proteinExistence type="predicted"/>